<sequence length="109" mass="12406">MVITKSSAIQYKLLIEMKLLAQQRDLQVRIPDIEKCLDVVGLLLHCKVRMVLVRRIANDVSFILSPRNRNSLQGYWSSLLQKNLDNSRASSEGLIANLQFLSDHEVTIA</sequence>
<evidence type="ECO:0000313" key="1">
    <source>
        <dbReference type="EMBL" id="KAK7246252.1"/>
    </source>
</evidence>
<proteinExistence type="predicted"/>
<evidence type="ECO:0000313" key="2">
    <source>
        <dbReference type="Proteomes" id="UP001372338"/>
    </source>
</evidence>
<dbReference type="EMBL" id="JAYWIO010000008">
    <property type="protein sequence ID" value="KAK7246252.1"/>
    <property type="molecule type" value="Genomic_DNA"/>
</dbReference>
<organism evidence="1 2">
    <name type="scientific">Crotalaria pallida</name>
    <name type="common">Smooth rattlebox</name>
    <name type="synonym">Crotalaria striata</name>
    <dbReference type="NCBI Taxonomy" id="3830"/>
    <lineage>
        <taxon>Eukaryota</taxon>
        <taxon>Viridiplantae</taxon>
        <taxon>Streptophyta</taxon>
        <taxon>Embryophyta</taxon>
        <taxon>Tracheophyta</taxon>
        <taxon>Spermatophyta</taxon>
        <taxon>Magnoliopsida</taxon>
        <taxon>eudicotyledons</taxon>
        <taxon>Gunneridae</taxon>
        <taxon>Pentapetalae</taxon>
        <taxon>rosids</taxon>
        <taxon>fabids</taxon>
        <taxon>Fabales</taxon>
        <taxon>Fabaceae</taxon>
        <taxon>Papilionoideae</taxon>
        <taxon>50 kb inversion clade</taxon>
        <taxon>genistoids sensu lato</taxon>
        <taxon>core genistoids</taxon>
        <taxon>Crotalarieae</taxon>
        <taxon>Crotalaria</taxon>
    </lineage>
</organism>
<dbReference type="AlphaFoldDB" id="A0AAN9E6Q7"/>
<dbReference type="Proteomes" id="UP001372338">
    <property type="component" value="Unassembled WGS sequence"/>
</dbReference>
<accession>A0AAN9E6Q7</accession>
<comment type="caution">
    <text evidence="1">The sequence shown here is derived from an EMBL/GenBank/DDBJ whole genome shotgun (WGS) entry which is preliminary data.</text>
</comment>
<protein>
    <submittedName>
        <fullName evidence="1">Uncharacterized protein</fullName>
    </submittedName>
</protein>
<keyword evidence="2" id="KW-1185">Reference proteome</keyword>
<name>A0AAN9E6Q7_CROPI</name>
<reference evidence="1 2" key="1">
    <citation type="submission" date="2024-01" db="EMBL/GenBank/DDBJ databases">
        <title>The genomes of 5 underutilized Papilionoideae crops provide insights into root nodulation and disease resistanc.</title>
        <authorList>
            <person name="Yuan L."/>
        </authorList>
    </citation>
    <scope>NUCLEOTIDE SEQUENCE [LARGE SCALE GENOMIC DNA]</scope>
    <source>
        <strain evidence="1">ZHUSHIDOU_FW_LH</strain>
        <tissue evidence="1">Leaf</tissue>
    </source>
</reference>
<gene>
    <name evidence="1" type="ORF">RIF29_41114</name>
</gene>